<gene>
    <name evidence="1" type="ORF">ANTHELSMS3_02901</name>
</gene>
<dbReference type="AlphaFoldDB" id="A0A222E5S4"/>
<evidence type="ECO:0000313" key="1">
    <source>
        <dbReference type="EMBL" id="ASP21555.1"/>
    </source>
</evidence>
<proteinExistence type="predicted"/>
<protein>
    <submittedName>
        <fullName evidence="1">Uncharacterized protein</fullName>
    </submittedName>
</protein>
<keyword evidence="2" id="KW-1185">Reference proteome</keyword>
<dbReference type="Proteomes" id="UP000203589">
    <property type="component" value="Chromosome"/>
</dbReference>
<dbReference type="EMBL" id="CP022540">
    <property type="protein sequence ID" value="ASP21555.1"/>
    <property type="molecule type" value="Genomic_DNA"/>
</dbReference>
<organism evidence="1 2">
    <name type="scientific">Antarctobacter heliothermus</name>
    <dbReference type="NCBI Taxonomy" id="74033"/>
    <lineage>
        <taxon>Bacteria</taxon>
        <taxon>Pseudomonadati</taxon>
        <taxon>Pseudomonadota</taxon>
        <taxon>Alphaproteobacteria</taxon>
        <taxon>Rhodobacterales</taxon>
        <taxon>Roseobacteraceae</taxon>
        <taxon>Antarctobacter</taxon>
    </lineage>
</organism>
<reference evidence="1 2" key="1">
    <citation type="submission" date="2017-07" db="EMBL/GenBank/DDBJ databases">
        <title>Genome Sequence of Antarctobacter heliothermus Strain SMS3 Isolated from a culture of the Diatom Skeletonema marinoi.</title>
        <authorList>
            <person name="Topel M."/>
            <person name="Pinder M.I.M."/>
            <person name="Johansson O.N."/>
            <person name="Kourtchenko O."/>
            <person name="Godhe A."/>
            <person name="Clarke A.K."/>
        </authorList>
    </citation>
    <scope>NUCLEOTIDE SEQUENCE [LARGE SCALE GENOMIC DNA]</scope>
    <source>
        <strain evidence="1 2">SMS3</strain>
    </source>
</reference>
<accession>A0A222E5S4</accession>
<name>A0A222E5S4_9RHOB</name>
<dbReference type="KEGG" id="aht:ANTHELSMS3_02901"/>
<sequence length="150" mass="16531">MRITTTNMPVDVSVHPARRLALFEMHGVITVPDAIDGLRSFVEHPLFDPGLVMLTDARHVDDVVASFIGIVGGAHRSRALFCNFRQEAHNVIYAPQDVAFGMARVMQQVVEPLSYLRFDILRDETEALANAGQDELSFDALYAALSHPAG</sequence>
<evidence type="ECO:0000313" key="2">
    <source>
        <dbReference type="Proteomes" id="UP000203589"/>
    </source>
</evidence>